<dbReference type="RefSeq" id="WP_082705997.1">
    <property type="nucleotide sequence ID" value="NZ_CP080764.1"/>
</dbReference>
<accession>A0ABX8YFH6</accession>
<evidence type="ECO:0008006" key="3">
    <source>
        <dbReference type="Google" id="ProtNLM"/>
    </source>
</evidence>
<keyword evidence="2" id="KW-1185">Reference proteome</keyword>
<protein>
    <recommendedName>
        <fullName evidence="3">HTH-like domain-containing protein</fullName>
    </recommendedName>
</protein>
<gene>
    <name evidence="1" type="ORF">K3F53_08770</name>
</gene>
<sequence>MKSEGRVIPGYSLKQDGTKVSDEQIKEWLMEDMEGEAYAYGYRKLTIFLRRICVSYQLVL</sequence>
<evidence type="ECO:0000313" key="2">
    <source>
        <dbReference type="Proteomes" id="UP000826616"/>
    </source>
</evidence>
<organism evidence="1 2">
    <name type="scientific">Aneurinibacillus thermoaerophilus</name>
    <dbReference type="NCBI Taxonomy" id="143495"/>
    <lineage>
        <taxon>Bacteria</taxon>
        <taxon>Bacillati</taxon>
        <taxon>Bacillota</taxon>
        <taxon>Bacilli</taxon>
        <taxon>Bacillales</taxon>
        <taxon>Paenibacillaceae</taxon>
        <taxon>Aneurinibacillus group</taxon>
        <taxon>Aneurinibacillus</taxon>
    </lineage>
</organism>
<name>A0ABX8YFH6_ANETH</name>
<proteinExistence type="predicted"/>
<evidence type="ECO:0000313" key="1">
    <source>
        <dbReference type="EMBL" id="QYY44250.1"/>
    </source>
</evidence>
<reference evidence="1 2" key="1">
    <citation type="submission" date="2021-08" db="EMBL/GenBank/DDBJ databases">
        <title>Complete genome sequence of the strain Aneurinibacillus thermoaerophilus CCM 8960.</title>
        <authorList>
            <person name="Musilova J."/>
            <person name="Kourilova X."/>
            <person name="Pernicova I."/>
            <person name="Bezdicek M."/>
            <person name="Lengerova M."/>
            <person name="Obruca S."/>
            <person name="Sedlar K."/>
        </authorList>
    </citation>
    <scope>NUCLEOTIDE SEQUENCE [LARGE SCALE GENOMIC DNA]</scope>
    <source>
        <strain evidence="1 2">CCM 8960</strain>
    </source>
</reference>
<dbReference type="Proteomes" id="UP000826616">
    <property type="component" value="Chromosome"/>
</dbReference>
<dbReference type="EMBL" id="CP080764">
    <property type="protein sequence ID" value="QYY44250.1"/>
    <property type="molecule type" value="Genomic_DNA"/>
</dbReference>
<dbReference type="GeneID" id="97141460"/>